<comment type="caution">
    <text evidence="5">The sequence shown here is derived from an EMBL/GenBank/DDBJ whole genome shotgun (WGS) entry which is preliminary data.</text>
</comment>
<dbReference type="GO" id="GO:0005576">
    <property type="term" value="C:extracellular region"/>
    <property type="evidence" value="ECO:0007669"/>
    <property type="project" value="UniProtKB-SubCell"/>
</dbReference>
<organism evidence="5 6">
    <name type="scientific">Glomus cerebriforme</name>
    <dbReference type="NCBI Taxonomy" id="658196"/>
    <lineage>
        <taxon>Eukaryota</taxon>
        <taxon>Fungi</taxon>
        <taxon>Fungi incertae sedis</taxon>
        <taxon>Mucoromycota</taxon>
        <taxon>Glomeromycotina</taxon>
        <taxon>Glomeromycetes</taxon>
        <taxon>Glomerales</taxon>
        <taxon>Glomeraceae</taxon>
        <taxon>Glomus</taxon>
    </lineage>
</organism>
<dbReference type="OrthoDB" id="2408010at2759"/>
<dbReference type="InterPro" id="IPR045379">
    <property type="entry name" value="Crinkler_N"/>
</dbReference>
<accession>A0A397SBJ5</accession>
<keyword evidence="3" id="KW-0964">Secreted</keyword>
<feature type="domain" description="Crinkler effector protein N-terminal" evidence="4">
    <location>
        <begin position="5"/>
        <end position="105"/>
    </location>
</feature>
<evidence type="ECO:0000256" key="2">
    <source>
        <dbReference type="ARBA" id="ARBA00004613"/>
    </source>
</evidence>
<evidence type="ECO:0000256" key="3">
    <source>
        <dbReference type="ARBA" id="ARBA00022525"/>
    </source>
</evidence>
<dbReference type="GO" id="GO:0043657">
    <property type="term" value="C:host cell"/>
    <property type="evidence" value="ECO:0007669"/>
    <property type="project" value="UniProtKB-SubCell"/>
</dbReference>
<evidence type="ECO:0000313" key="6">
    <source>
        <dbReference type="Proteomes" id="UP000265703"/>
    </source>
</evidence>
<dbReference type="Pfam" id="PF20147">
    <property type="entry name" value="Crinkler"/>
    <property type="match status" value="1"/>
</dbReference>
<evidence type="ECO:0000259" key="4">
    <source>
        <dbReference type="Pfam" id="PF20147"/>
    </source>
</evidence>
<dbReference type="EMBL" id="QKYT01000705">
    <property type="protein sequence ID" value="RIA82096.1"/>
    <property type="molecule type" value="Genomic_DNA"/>
</dbReference>
<evidence type="ECO:0000313" key="5">
    <source>
        <dbReference type="EMBL" id="RIA82096.1"/>
    </source>
</evidence>
<keyword evidence="6" id="KW-1185">Reference proteome</keyword>
<sequence>MSNIIKLNCLISGDDLNDIVTLPISMDEQVDSLRYTIKERWSNRLKNIDHGKLILYKVDNKDLGEVIKYCKDGRNSKLGKHLSPLDTLRENFEVQPNKKSIHIIVYY</sequence>
<name>A0A397SBJ5_9GLOM</name>
<evidence type="ECO:0000256" key="1">
    <source>
        <dbReference type="ARBA" id="ARBA00004340"/>
    </source>
</evidence>
<gene>
    <name evidence="5" type="ORF">C1645_835892</name>
</gene>
<protein>
    <recommendedName>
        <fullName evidence="4">Crinkler effector protein N-terminal domain-containing protein</fullName>
    </recommendedName>
</protein>
<comment type="subcellular location">
    <subcellularLocation>
        <location evidence="1">Host cell</location>
    </subcellularLocation>
    <subcellularLocation>
        <location evidence="2">Secreted</location>
    </subcellularLocation>
</comment>
<proteinExistence type="predicted"/>
<dbReference type="AlphaFoldDB" id="A0A397SBJ5"/>
<reference evidence="5 6" key="1">
    <citation type="submission" date="2018-06" db="EMBL/GenBank/DDBJ databases">
        <title>Comparative genomics reveals the genomic features of Rhizophagus irregularis, R. cerebriforme, R. diaphanum and Gigaspora rosea, and their symbiotic lifestyle signature.</title>
        <authorList>
            <person name="Morin E."/>
            <person name="San Clemente H."/>
            <person name="Chen E.C.H."/>
            <person name="De La Providencia I."/>
            <person name="Hainaut M."/>
            <person name="Kuo A."/>
            <person name="Kohler A."/>
            <person name="Murat C."/>
            <person name="Tang N."/>
            <person name="Roy S."/>
            <person name="Loubradou J."/>
            <person name="Henrissat B."/>
            <person name="Grigoriev I.V."/>
            <person name="Corradi N."/>
            <person name="Roux C."/>
            <person name="Martin F.M."/>
        </authorList>
    </citation>
    <scope>NUCLEOTIDE SEQUENCE [LARGE SCALE GENOMIC DNA]</scope>
    <source>
        <strain evidence="5 6">DAOM 227022</strain>
    </source>
</reference>
<dbReference type="Proteomes" id="UP000265703">
    <property type="component" value="Unassembled WGS sequence"/>
</dbReference>